<dbReference type="PRINTS" id="PR00080">
    <property type="entry name" value="SDRFAMILY"/>
</dbReference>
<accession>A0A5M3M7J1</accession>
<name>A0A5M3M7J1_CONPW</name>
<dbReference type="GO" id="GO:0050664">
    <property type="term" value="F:oxidoreductase activity, acting on NAD(P)H, oxygen as acceptor"/>
    <property type="evidence" value="ECO:0007669"/>
    <property type="project" value="TreeGrafter"/>
</dbReference>
<dbReference type="Pfam" id="PF13561">
    <property type="entry name" value="adh_short_C2"/>
    <property type="match status" value="1"/>
</dbReference>
<evidence type="ECO:0000256" key="2">
    <source>
        <dbReference type="ARBA" id="ARBA00022857"/>
    </source>
</evidence>
<dbReference type="RefSeq" id="XP_007774791.1">
    <property type="nucleotide sequence ID" value="XM_007776601.1"/>
</dbReference>
<sequence length="300" mass="32257">MRSSPRPSDSASPIAPLGVEAAEKAASDPSYKPTSKIFDEFALTDRVGIVTGGNAGIGLEIALAFCEAGARAVYCLDIASAPSEEWTACRDFVEKLGNGSRLEYVAADVRDQKAMWKAVEEIGDREQRVDMCVANAGVLRPPIPCLEVTTAQFQDVMGINVNGVLYTAQAAGRQMSRFGRPGSIITIGSISGSLTNRDHAWIPYNTSKSAVLQMTRSLACELGPKNIRVNSLSPGYIYTNMTKAFLDRTPGQLEIWSDLNPLKRIGRPNELRGVATWLASDASSFCTGSDILVSGGHHAW</sequence>
<dbReference type="AlphaFoldDB" id="A0A5M3M7J1"/>
<dbReference type="InterPro" id="IPR020904">
    <property type="entry name" value="Sc_DH/Rdtase_CS"/>
</dbReference>
<dbReference type="PRINTS" id="PR00081">
    <property type="entry name" value="GDHRDH"/>
</dbReference>
<gene>
    <name evidence="5" type="ORF">CONPUDRAFT_66615</name>
</gene>
<dbReference type="PANTHER" id="PTHR43008">
    <property type="entry name" value="BENZIL REDUCTASE"/>
    <property type="match status" value="1"/>
</dbReference>
<evidence type="ECO:0000313" key="5">
    <source>
        <dbReference type="EMBL" id="EIW74750.1"/>
    </source>
</evidence>
<organism evidence="5 6">
    <name type="scientific">Coniophora puteana (strain RWD-64-598)</name>
    <name type="common">Brown rot fungus</name>
    <dbReference type="NCBI Taxonomy" id="741705"/>
    <lineage>
        <taxon>Eukaryota</taxon>
        <taxon>Fungi</taxon>
        <taxon>Dikarya</taxon>
        <taxon>Basidiomycota</taxon>
        <taxon>Agaricomycotina</taxon>
        <taxon>Agaricomycetes</taxon>
        <taxon>Agaricomycetidae</taxon>
        <taxon>Boletales</taxon>
        <taxon>Coniophorineae</taxon>
        <taxon>Coniophoraceae</taxon>
        <taxon>Coniophora</taxon>
    </lineage>
</organism>
<dbReference type="InterPro" id="IPR036291">
    <property type="entry name" value="NAD(P)-bd_dom_sf"/>
</dbReference>
<reference evidence="6" key="1">
    <citation type="journal article" date="2012" name="Science">
        <title>The Paleozoic origin of enzymatic lignin decomposition reconstructed from 31 fungal genomes.</title>
        <authorList>
            <person name="Floudas D."/>
            <person name="Binder M."/>
            <person name="Riley R."/>
            <person name="Barry K."/>
            <person name="Blanchette R.A."/>
            <person name="Henrissat B."/>
            <person name="Martinez A.T."/>
            <person name="Otillar R."/>
            <person name="Spatafora J.W."/>
            <person name="Yadav J.S."/>
            <person name="Aerts A."/>
            <person name="Benoit I."/>
            <person name="Boyd A."/>
            <person name="Carlson A."/>
            <person name="Copeland A."/>
            <person name="Coutinho P.M."/>
            <person name="de Vries R.P."/>
            <person name="Ferreira P."/>
            <person name="Findley K."/>
            <person name="Foster B."/>
            <person name="Gaskell J."/>
            <person name="Glotzer D."/>
            <person name="Gorecki P."/>
            <person name="Heitman J."/>
            <person name="Hesse C."/>
            <person name="Hori C."/>
            <person name="Igarashi K."/>
            <person name="Jurgens J.A."/>
            <person name="Kallen N."/>
            <person name="Kersten P."/>
            <person name="Kohler A."/>
            <person name="Kuees U."/>
            <person name="Kumar T.K.A."/>
            <person name="Kuo A."/>
            <person name="LaButti K."/>
            <person name="Larrondo L.F."/>
            <person name="Lindquist E."/>
            <person name="Ling A."/>
            <person name="Lombard V."/>
            <person name="Lucas S."/>
            <person name="Lundell T."/>
            <person name="Martin R."/>
            <person name="McLaughlin D.J."/>
            <person name="Morgenstern I."/>
            <person name="Morin E."/>
            <person name="Murat C."/>
            <person name="Nagy L.G."/>
            <person name="Nolan M."/>
            <person name="Ohm R.A."/>
            <person name="Patyshakuliyeva A."/>
            <person name="Rokas A."/>
            <person name="Ruiz-Duenas F.J."/>
            <person name="Sabat G."/>
            <person name="Salamov A."/>
            <person name="Samejima M."/>
            <person name="Schmutz J."/>
            <person name="Slot J.C."/>
            <person name="St John F."/>
            <person name="Stenlid J."/>
            <person name="Sun H."/>
            <person name="Sun S."/>
            <person name="Syed K."/>
            <person name="Tsang A."/>
            <person name="Wiebenga A."/>
            <person name="Young D."/>
            <person name="Pisabarro A."/>
            <person name="Eastwood D.C."/>
            <person name="Martin F."/>
            <person name="Cullen D."/>
            <person name="Grigoriev I.V."/>
            <person name="Hibbett D.S."/>
        </authorList>
    </citation>
    <scope>NUCLEOTIDE SEQUENCE [LARGE SCALE GENOMIC DNA]</scope>
    <source>
        <strain evidence="6">RWD-64-598 SS2</strain>
    </source>
</reference>
<evidence type="ECO:0000256" key="3">
    <source>
        <dbReference type="ARBA" id="ARBA00023002"/>
    </source>
</evidence>
<keyword evidence="2" id="KW-0521">NADP</keyword>
<evidence type="ECO:0000256" key="1">
    <source>
        <dbReference type="ARBA" id="ARBA00006484"/>
    </source>
</evidence>
<dbReference type="OMA" id="HHHQKVY"/>
<dbReference type="Gene3D" id="3.40.50.720">
    <property type="entry name" value="NAD(P)-binding Rossmann-like Domain"/>
    <property type="match status" value="1"/>
</dbReference>
<keyword evidence="3" id="KW-0560">Oxidoreductase</keyword>
<feature type="region of interest" description="Disordered" evidence="4">
    <location>
        <begin position="1"/>
        <end position="31"/>
    </location>
</feature>
<dbReference type="EMBL" id="JH711590">
    <property type="protein sequence ID" value="EIW74750.1"/>
    <property type="molecule type" value="Genomic_DNA"/>
</dbReference>
<dbReference type="PROSITE" id="PS00061">
    <property type="entry name" value="ADH_SHORT"/>
    <property type="match status" value="1"/>
</dbReference>
<dbReference type="FunFam" id="3.40.50.720:FF:000084">
    <property type="entry name" value="Short-chain dehydrogenase reductase"/>
    <property type="match status" value="1"/>
</dbReference>
<dbReference type="GeneID" id="19208515"/>
<evidence type="ECO:0000313" key="6">
    <source>
        <dbReference type="Proteomes" id="UP000053558"/>
    </source>
</evidence>
<comment type="caution">
    <text evidence="5">The sequence shown here is derived from an EMBL/GenBank/DDBJ whole genome shotgun (WGS) entry which is preliminary data.</text>
</comment>
<evidence type="ECO:0000256" key="4">
    <source>
        <dbReference type="SAM" id="MobiDB-lite"/>
    </source>
</evidence>
<dbReference type="SUPFAM" id="SSF51735">
    <property type="entry name" value="NAD(P)-binding Rossmann-fold domains"/>
    <property type="match status" value="1"/>
</dbReference>
<dbReference type="Proteomes" id="UP000053558">
    <property type="component" value="Unassembled WGS sequence"/>
</dbReference>
<proteinExistence type="inferred from homology"/>
<feature type="compositionally biased region" description="Low complexity" evidence="4">
    <location>
        <begin position="1"/>
        <end position="16"/>
    </location>
</feature>
<comment type="similarity">
    <text evidence="1">Belongs to the short-chain dehydrogenases/reductases (SDR) family.</text>
</comment>
<dbReference type="InterPro" id="IPR002347">
    <property type="entry name" value="SDR_fam"/>
</dbReference>
<protein>
    <submittedName>
        <fullName evidence="5">NAD(P)-binding protein</fullName>
    </submittedName>
</protein>
<dbReference type="GO" id="GO:0016616">
    <property type="term" value="F:oxidoreductase activity, acting on the CH-OH group of donors, NAD or NADP as acceptor"/>
    <property type="evidence" value="ECO:0007669"/>
    <property type="project" value="UniProtKB-ARBA"/>
</dbReference>
<dbReference type="PANTHER" id="PTHR43008:SF4">
    <property type="entry name" value="CHAIN DEHYDROGENASE, PUTATIVE (AFU_ORTHOLOGUE AFUA_4G08710)-RELATED"/>
    <property type="match status" value="1"/>
</dbReference>
<dbReference type="KEGG" id="cput:CONPUDRAFT_66615"/>
<keyword evidence="6" id="KW-1185">Reference proteome</keyword>
<dbReference type="OrthoDB" id="1669814at2759"/>